<feature type="region of interest" description="Disordered" evidence="1">
    <location>
        <begin position="83"/>
        <end position="155"/>
    </location>
</feature>
<dbReference type="Proteomes" id="UP001234989">
    <property type="component" value="Chromosome 10"/>
</dbReference>
<feature type="compositionally biased region" description="Basic and acidic residues" evidence="1">
    <location>
        <begin position="114"/>
        <end position="132"/>
    </location>
</feature>
<evidence type="ECO:0000259" key="2">
    <source>
        <dbReference type="Pfam" id="PF13966"/>
    </source>
</evidence>
<proteinExistence type="predicted"/>
<dbReference type="PANTHER" id="PTHR36617:SF16">
    <property type="entry name" value="OS04G0516500 PROTEIN"/>
    <property type="match status" value="1"/>
</dbReference>
<evidence type="ECO:0000256" key="1">
    <source>
        <dbReference type="SAM" id="MobiDB-lite"/>
    </source>
</evidence>
<dbReference type="EMBL" id="CP133621">
    <property type="protein sequence ID" value="WMV49583.1"/>
    <property type="molecule type" value="Genomic_DNA"/>
</dbReference>
<name>A0AAF0UMX3_SOLVR</name>
<gene>
    <name evidence="3" type="ORF">MTR67_042968</name>
</gene>
<dbReference type="InterPro" id="IPR026960">
    <property type="entry name" value="RVT-Znf"/>
</dbReference>
<feature type="compositionally biased region" description="Polar residues" evidence="1">
    <location>
        <begin position="89"/>
        <end position="99"/>
    </location>
</feature>
<dbReference type="AlphaFoldDB" id="A0AAF0UMX3"/>
<protein>
    <recommendedName>
        <fullName evidence="2">Reverse transcriptase zinc-binding domain-containing protein</fullName>
    </recommendedName>
</protein>
<sequence length="561" mass="64290">MTNKCLVDCSTRVASCSGDAELARVGIGSSFEEISKDFGIIESFGNEEVKNLIESMVYQGRHNNMADQTVSWGDTIETGERSLGAEKILTTTSTESPENTFKHSKSKTVNNHDFISHSRAQESKDNEDEKKGSKISSFSTKRSRAAATHNQSERVRSPAGVIDKIEVLRRTFFWQGNKDKRKYHLVKWKEMNISKKIGVVGIRNMKFQNQSLMMKWLWKFASAENSLWKEVIAAKYGMRDKWMTTKVTSPYGSSVWRSISDLWDLVLERSYCKVGNGRKVEFWMDKWCGQVPLSQRFPDLYDLCQMQQATVAELWNDQGWNLHFRRNLNDWEMCRITEFLVTLAQFSNLSEEEDSLVWNVGSKGCFTVNSAYEDLNTVGFEEVEWPWKMIWKTKIPYKVNCFTWLLAKETVLTHENLNKRGVHLCSRKKGGGWKMVPSCIWWTTDKTSMLDEVIEYLKQLQAQVKAMSIMIHVNMHPPSMMLPNMAFQQQQQQQFQMSMMGMARPIDVNALSIPNITTMPSILDATAPSNFNMPHIPSIGADPLASFIAAACQLSQVQQQK</sequence>
<evidence type="ECO:0000313" key="4">
    <source>
        <dbReference type="Proteomes" id="UP001234989"/>
    </source>
</evidence>
<evidence type="ECO:0000313" key="3">
    <source>
        <dbReference type="EMBL" id="WMV49583.1"/>
    </source>
</evidence>
<dbReference type="PANTHER" id="PTHR36617">
    <property type="entry name" value="PROTEIN, PUTATIVE-RELATED"/>
    <property type="match status" value="1"/>
</dbReference>
<feature type="domain" description="Reverse transcriptase zinc-binding" evidence="2">
    <location>
        <begin position="366"/>
        <end position="426"/>
    </location>
</feature>
<dbReference type="Pfam" id="PF13966">
    <property type="entry name" value="zf-RVT"/>
    <property type="match status" value="1"/>
</dbReference>
<accession>A0AAF0UMX3</accession>
<keyword evidence="4" id="KW-1185">Reference proteome</keyword>
<organism evidence="3 4">
    <name type="scientific">Solanum verrucosum</name>
    <dbReference type="NCBI Taxonomy" id="315347"/>
    <lineage>
        <taxon>Eukaryota</taxon>
        <taxon>Viridiplantae</taxon>
        <taxon>Streptophyta</taxon>
        <taxon>Embryophyta</taxon>
        <taxon>Tracheophyta</taxon>
        <taxon>Spermatophyta</taxon>
        <taxon>Magnoliopsida</taxon>
        <taxon>eudicotyledons</taxon>
        <taxon>Gunneridae</taxon>
        <taxon>Pentapetalae</taxon>
        <taxon>asterids</taxon>
        <taxon>lamiids</taxon>
        <taxon>Solanales</taxon>
        <taxon>Solanaceae</taxon>
        <taxon>Solanoideae</taxon>
        <taxon>Solaneae</taxon>
        <taxon>Solanum</taxon>
    </lineage>
</organism>
<reference evidence="3" key="1">
    <citation type="submission" date="2023-08" db="EMBL/GenBank/DDBJ databases">
        <title>A de novo genome assembly of Solanum verrucosum Schlechtendal, a Mexican diploid species geographically isolated from the other diploid A-genome species in potato relatives.</title>
        <authorList>
            <person name="Hosaka K."/>
        </authorList>
    </citation>
    <scope>NUCLEOTIDE SEQUENCE</scope>
    <source>
        <tissue evidence="3">Young leaves</tissue>
    </source>
</reference>